<organism evidence="2 3">
    <name type="scientific">Eumeta variegata</name>
    <name type="common">Bagworm moth</name>
    <name type="synonym">Eumeta japonica</name>
    <dbReference type="NCBI Taxonomy" id="151549"/>
    <lineage>
        <taxon>Eukaryota</taxon>
        <taxon>Metazoa</taxon>
        <taxon>Ecdysozoa</taxon>
        <taxon>Arthropoda</taxon>
        <taxon>Hexapoda</taxon>
        <taxon>Insecta</taxon>
        <taxon>Pterygota</taxon>
        <taxon>Neoptera</taxon>
        <taxon>Endopterygota</taxon>
        <taxon>Lepidoptera</taxon>
        <taxon>Glossata</taxon>
        <taxon>Ditrysia</taxon>
        <taxon>Tineoidea</taxon>
        <taxon>Psychidae</taxon>
        <taxon>Oiketicinae</taxon>
        <taxon>Eumeta</taxon>
    </lineage>
</organism>
<accession>A0A4C1W6W0</accession>
<evidence type="ECO:0000256" key="1">
    <source>
        <dbReference type="SAM" id="MobiDB-lite"/>
    </source>
</evidence>
<sequence length="188" mass="20467">MAVERRRERARANCESKLSADRGVGRVRGREKQADSIGKRPPEDCTSRSINLQYNARNSAAVKSVTKASRWRKIDARGRRGAGPAHHTVRRQFRAAKLRALYCTLSNTFRTSGLALQGVYNSLTTLRPPVCHLHGHAETRGGSGGQGVMTRPGVSSNLIAVTESEPGPTGPLLRDPLDLDSGFVLARN</sequence>
<keyword evidence="3" id="KW-1185">Reference proteome</keyword>
<proteinExistence type="predicted"/>
<feature type="region of interest" description="Disordered" evidence="1">
    <location>
        <begin position="1"/>
        <end position="44"/>
    </location>
</feature>
<dbReference type="AlphaFoldDB" id="A0A4C1W6W0"/>
<dbReference type="Proteomes" id="UP000299102">
    <property type="component" value="Unassembled WGS sequence"/>
</dbReference>
<evidence type="ECO:0000313" key="2">
    <source>
        <dbReference type="EMBL" id="GBP46282.1"/>
    </source>
</evidence>
<gene>
    <name evidence="2" type="ORF">EVAR_30413_1</name>
</gene>
<dbReference type="EMBL" id="BGZK01000480">
    <property type="protein sequence ID" value="GBP46282.1"/>
    <property type="molecule type" value="Genomic_DNA"/>
</dbReference>
<comment type="caution">
    <text evidence="2">The sequence shown here is derived from an EMBL/GenBank/DDBJ whole genome shotgun (WGS) entry which is preliminary data.</text>
</comment>
<reference evidence="2 3" key="1">
    <citation type="journal article" date="2019" name="Commun. Biol.">
        <title>The bagworm genome reveals a unique fibroin gene that provides high tensile strength.</title>
        <authorList>
            <person name="Kono N."/>
            <person name="Nakamura H."/>
            <person name="Ohtoshi R."/>
            <person name="Tomita M."/>
            <person name="Numata K."/>
            <person name="Arakawa K."/>
        </authorList>
    </citation>
    <scope>NUCLEOTIDE SEQUENCE [LARGE SCALE GENOMIC DNA]</scope>
</reference>
<protein>
    <submittedName>
        <fullName evidence="2">Uncharacterized protein</fullName>
    </submittedName>
</protein>
<evidence type="ECO:0000313" key="3">
    <source>
        <dbReference type="Proteomes" id="UP000299102"/>
    </source>
</evidence>
<name>A0A4C1W6W0_EUMVA</name>